<dbReference type="PANTHER" id="PTHR31973:SF113">
    <property type="entry name" value="PROTEIN FAR1-RELATED SEQUENCE 5-LIKE"/>
    <property type="match status" value="1"/>
</dbReference>
<accession>A0A9P1E8F7</accession>
<sequence>MQLMLPPENAQYVKPSCDFEYEVFDKRSRSYVVNLKERTCTCREFQLDGFLCVHSVATIRSRPELSFYDYISEFYTAHHWAQTYRGIIHPIRSPDSWMVPSHVK</sequence>
<dbReference type="SMART" id="SM00575">
    <property type="entry name" value="ZnF_PMZ"/>
    <property type="match status" value="1"/>
</dbReference>
<dbReference type="PROSITE" id="PS50966">
    <property type="entry name" value="ZF_SWIM"/>
    <property type="match status" value="1"/>
</dbReference>
<evidence type="ECO:0000256" key="4">
    <source>
        <dbReference type="PROSITE-ProRule" id="PRU00325"/>
    </source>
</evidence>
<dbReference type="PANTHER" id="PTHR31973">
    <property type="entry name" value="POLYPROTEIN, PUTATIVE-RELATED"/>
    <property type="match status" value="1"/>
</dbReference>
<reference evidence="6" key="1">
    <citation type="submission" date="2022-07" db="EMBL/GenBank/DDBJ databases">
        <authorList>
            <person name="Macas J."/>
            <person name="Novak P."/>
            <person name="Neumann P."/>
        </authorList>
    </citation>
    <scope>NUCLEOTIDE SEQUENCE</scope>
</reference>
<evidence type="ECO:0000313" key="6">
    <source>
        <dbReference type="EMBL" id="CAH9086615.1"/>
    </source>
</evidence>
<name>A0A9P1E8F7_CUSEU</name>
<dbReference type="InterPro" id="IPR007527">
    <property type="entry name" value="Znf_SWIM"/>
</dbReference>
<evidence type="ECO:0000256" key="2">
    <source>
        <dbReference type="ARBA" id="ARBA00022771"/>
    </source>
</evidence>
<dbReference type="Proteomes" id="UP001152484">
    <property type="component" value="Unassembled WGS sequence"/>
</dbReference>
<gene>
    <name evidence="6" type="ORF">CEURO_LOCUS9701</name>
</gene>
<organism evidence="6 7">
    <name type="scientific">Cuscuta europaea</name>
    <name type="common">European dodder</name>
    <dbReference type="NCBI Taxonomy" id="41803"/>
    <lineage>
        <taxon>Eukaryota</taxon>
        <taxon>Viridiplantae</taxon>
        <taxon>Streptophyta</taxon>
        <taxon>Embryophyta</taxon>
        <taxon>Tracheophyta</taxon>
        <taxon>Spermatophyta</taxon>
        <taxon>Magnoliopsida</taxon>
        <taxon>eudicotyledons</taxon>
        <taxon>Gunneridae</taxon>
        <taxon>Pentapetalae</taxon>
        <taxon>asterids</taxon>
        <taxon>lamiids</taxon>
        <taxon>Solanales</taxon>
        <taxon>Convolvulaceae</taxon>
        <taxon>Cuscuteae</taxon>
        <taxon>Cuscuta</taxon>
        <taxon>Cuscuta subgen. Cuscuta</taxon>
    </lineage>
</organism>
<evidence type="ECO:0000313" key="7">
    <source>
        <dbReference type="Proteomes" id="UP001152484"/>
    </source>
</evidence>
<feature type="domain" description="SWIM-type" evidence="5">
    <location>
        <begin position="31"/>
        <end position="63"/>
    </location>
</feature>
<evidence type="ECO:0000256" key="3">
    <source>
        <dbReference type="ARBA" id="ARBA00022833"/>
    </source>
</evidence>
<evidence type="ECO:0000259" key="5">
    <source>
        <dbReference type="PROSITE" id="PS50966"/>
    </source>
</evidence>
<dbReference type="EMBL" id="CAMAPE010000019">
    <property type="protein sequence ID" value="CAH9086615.1"/>
    <property type="molecule type" value="Genomic_DNA"/>
</dbReference>
<dbReference type="AlphaFoldDB" id="A0A9P1E8F7"/>
<evidence type="ECO:0000256" key="1">
    <source>
        <dbReference type="ARBA" id="ARBA00022723"/>
    </source>
</evidence>
<keyword evidence="7" id="KW-1185">Reference proteome</keyword>
<dbReference type="InterPro" id="IPR006564">
    <property type="entry name" value="Znf_PMZ"/>
</dbReference>
<protein>
    <recommendedName>
        <fullName evidence="5">SWIM-type domain-containing protein</fullName>
    </recommendedName>
</protein>
<dbReference type="GO" id="GO:0008270">
    <property type="term" value="F:zinc ion binding"/>
    <property type="evidence" value="ECO:0007669"/>
    <property type="project" value="UniProtKB-KW"/>
</dbReference>
<comment type="caution">
    <text evidence="6">The sequence shown here is derived from an EMBL/GenBank/DDBJ whole genome shotgun (WGS) entry which is preliminary data.</text>
</comment>
<dbReference type="Pfam" id="PF04434">
    <property type="entry name" value="SWIM"/>
    <property type="match status" value="1"/>
</dbReference>
<keyword evidence="1" id="KW-0479">Metal-binding</keyword>
<keyword evidence="2 4" id="KW-0863">Zinc-finger</keyword>
<proteinExistence type="predicted"/>
<keyword evidence="3" id="KW-0862">Zinc</keyword>